<dbReference type="EMBL" id="CP003879">
    <property type="protein sequence ID" value="AFU69058.1"/>
    <property type="molecule type" value="Genomic_DNA"/>
</dbReference>
<keyword evidence="1" id="KW-0472">Membrane</keyword>
<feature type="transmembrane region" description="Helical" evidence="1">
    <location>
        <begin position="21"/>
        <end position="40"/>
    </location>
</feature>
<reference evidence="2" key="1">
    <citation type="submission" date="2006-03" db="EMBL/GenBank/DDBJ databases">
        <authorList>
            <person name="Bowman J."/>
            <person name="Ferriera S."/>
            <person name="Johnson J."/>
            <person name="Kravitz S."/>
            <person name="Halpern A."/>
            <person name="Remington K."/>
            <person name="Beeson K."/>
            <person name="Tran B."/>
            <person name="Rogers Y.-H."/>
            <person name="Friedman R."/>
            <person name="Venter J.C."/>
        </authorList>
    </citation>
    <scope>NUCLEOTIDE SEQUENCE [LARGE SCALE GENOMIC DNA]</scope>
    <source>
        <strain evidence="2">ATCC 700755</strain>
    </source>
</reference>
<proteinExistence type="predicted"/>
<keyword evidence="1" id="KW-1133">Transmembrane helix</keyword>
<organism evidence="2 3">
    <name type="scientific">Psychroflexus torquis (strain ATCC 700755 / CIP 106069 / ACAM 623)</name>
    <dbReference type="NCBI Taxonomy" id="313595"/>
    <lineage>
        <taxon>Bacteria</taxon>
        <taxon>Pseudomonadati</taxon>
        <taxon>Bacteroidota</taxon>
        <taxon>Flavobacteriia</taxon>
        <taxon>Flavobacteriales</taxon>
        <taxon>Flavobacteriaceae</taxon>
        <taxon>Psychroflexus</taxon>
    </lineage>
</organism>
<keyword evidence="3" id="KW-1185">Reference proteome</keyword>
<dbReference type="RefSeq" id="WP_015024633.1">
    <property type="nucleotide sequence ID" value="NC_018721.1"/>
</dbReference>
<keyword evidence="1" id="KW-0812">Transmembrane</keyword>
<reference evidence="2" key="2">
    <citation type="submission" date="2012-09" db="EMBL/GenBank/DDBJ databases">
        <title>The complete sequence of Psychroflexus torquis an extreme psychrophile from sea-ice that is stimulated by light.</title>
        <authorList>
            <person name="Feng S."/>
            <person name="Powell S.M."/>
            <person name="Bowman J.P."/>
        </authorList>
    </citation>
    <scope>NUCLEOTIDE SEQUENCE [LARGE SCALE GENOMIC DNA]</scope>
    <source>
        <strain evidence="2">ATCC 700755</strain>
    </source>
</reference>
<protein>
    <submittedName>
        <fullName evidence="2">Uncharacterized protein</fullName>
    </submittedName>
</protein>
<name>K4IH08_PSYTT</name>
<gene>
    <name evidence="2" type="ordered locus">P700755_002276</name>
</gene>
<evidence type="ECO:0000256" key="1">
    <source>
        <dbReference type="SAM" id="Phobius"/>
    </source>
</evidence>
<evidence type="ECO:0000313" key="2">
    <source>
        <dbReference type="EMBL" id="AFU69058.1"/>
    </source>
</evidence>
<dbReference type="KEGG" id="ptq:P700755_002276"/>
<dbReference type="Proteomes" id="UP000008514">
    <property type="component" value="Chromosome"/>
</dbReference>
<evidence type="ECO:0000313" key="3">
    <source>
        <dbReference type="Proteomes" id="UP000008514"/>
    </source>
</evidence>
<sequence>MENENLKSELKKEDTIKRSKMYIFLFGLVLGAAIGATAYFSD</sequence>
<dbReference type="AlphaFoldDB" id="K4IH08"/>
<accession>K4IH08</accession>
<dbReference type="HOGENOM" id="CLU_3256791_0_0_10"/>